<dbReference type="RefSeq" id="XP_025419484.1">
    <property type="nucleotide sequence ID" value="XM_025563699.1"/>
</dbReference>
<gene>
    <name evidence="3" type="primary">LOC112689833</name>
</gene>
<dbReference type="Proteomes" id="UP000694846">
    <property type="component" value="Unplaced"/>
</dbReference>
<feature type="non-terminal residue" evidence="3">
    <location>
        <position position="409"/>
    </location>
</feature>
<dbReference type="OrthoDB" id="6625276at2759"/>
<dbReference type="PANTHER" id="PTHR46880:SF8">
    <property type="entry name" value="E3 SUMO-PROTEIN LIGASE KIAA1586"/>
    <property type="match status" value="1"/>
</dbReference>
<dbReference type="GeneID" id="112689833"/>
<organism evidence="2 3">
    <name type="scientific">Sipha flava</name>
    <name type="common">yellow sugarcane aphid</name>
    <dbReference type="NCBI Taxonomy" id="143950"/>
    <lineage>
        <taxon>Eukaryota</taxon>
        <taxon>Metazoa</taxon>
        <taxon>Ecdysozoa</taxon>
        <taxon>Arthropoda</taxon>
        <taxon>Hexapoda</taxon>
        <taxon>Insecta</taxon>
        <taxon>Pterygota</taxon>
        <taxon>Neoptera</taxon>
        <taxon>Paraneoptera</taxon>
        <taxon>Hemiptera</taxon>
        <taxon>Sternorrhyncha</taxon>
        <taxon>Aphidomorpha</taxon>
        <taxon>Aphidoidea</taxon>
        <taxon>Aphididae</taxon>
        <taxon>Sipha</taxon>
    </lineage>
</organism>
<dbReference type="AlphaFoldDB" id="A0A8B8G8D6"/>
<keyword evidence="2" id="KW-1185">Reference proteome</keyword>
<feature type="region of interest" description="Disordered" evidence="1">
    <location>
        <begin position="1"/>
        <end position="47"/>
    </location>
</feature>
<evidence type="ECO:0000256" key="1">
    <source>
        <dbReference type="SAM" id="MobiDB-lite"/>
    </source>
</evidence>
<name>A0A8B8G8D6_9HEMI</name>
<proteinExistence type="predicted"/>
<feature type="compositionally biased region" description="Basic and acidic residues" evidence="1">
    <location>
        <begin position="27"/>
        <end position="47"/>
    </location>
</feature>
<protein>
    <submittedName>
        <fullName evidence="3">E3 SUMO-protein ligase KIAA1586-like</fullName>
    </submittedName>
</protein>
<sequence>MSSSILNWVNKRSKSNDECDNSTNKKICVESEHTSSNKESNKNMELHETSDLPECWNKGLSVVDKTLRFSKPWQDCSIISNGKSKESQMSSLRKKIFEHKKSDAHLRAVELHEQSKEKQIEKSFENELKSKFSTTEKVFRTVYKIVKTQSKLTTLVVVVRAFIEDFPGEPYTFNLDLIELPNTSAETITKSLLDCLGGHGFDQIFLNECFIAFACDGASVMIGKDSGVATRLKIQFPKLIIWHCSNHRLELAVGDVISEVCGINHFKIFMDKLYTIFHQSPKNQNELHKAASSLEVQILKIGRILSVRWVASSKRTVNAVINNFSTLYEHFNLASMDSTRNSKERSKYCGLFKMITSIEFVSNLNTMSDALDELGYLSEYLQKRSITLVDADKSIRTTIRVLDSMATDP</sequence>
<dbReference type="PANTHER" id="PTHR46880">
    <property type="entry name" value="RAS-ASSOCIATING DOMAIN-CONTAINING PROTEIN"/>
    <property type="match status" value="1"/>
</dbReference>
<evidence type="ECO:0000313" key="2">
    <source>
        <dbReference type="Proteomes" id="UP000694846"/>
    </source>
</evidence>
<evidence type="ECO:0000313" key="3">
    <source>
        <dbReference type="RefSeq" id="XP_025419484.1"/>
    </source>
</evidence>
<accession>A0A8B8G8D6</accession>
<reference evidence="3" key="1">
    <citation type="submission" date="2025-08" db="UniProtKB">
        <authorList>
            <consortium name="RefSeq"/>
        </authorList>
    </citation>
    <scope>IDENTIFICATION</scope>
    <source>
        <tissue evidence="3">Whole body</tissue>
    </source>
</reference>